<feature type="transmembrane region" description="Helical" evidence="3">
    <location>
        <begin position="457"/>
        <end position="480"/>
    </location>
</feature>
<organism evidence="6 7">
    <name type="scientific">Enterococcus raffinosus</name>
    <dbReference type="NCBI Taxonomy" id="71452"/>
    <lineage>
        <taxon>Bacteria</taxon>
        <taxon>Bacillati</taxon>
        <taxon>Bacillota</taxon>
        <taxon>Bacilli</taxon>
        <taxon>Lactobacillales</taxon>
        <taxon>Enterococcaceae</taxon>
        <taxon>Enterococcus</taxon>
    </lineage>
</organism>
<dbReference type="PANTHER" id="PTHR46825:SF11">
    <property type="entry name" value="PENICILLIN-BINDING PROTEIN 4"/>
    <property type="match status" value="1"/>
</dbReference>
<feature type="chain" id="PRO_5043656355" evidence="4">
    <location>
        <begin position="30"/>
        <end position="487"/>
    </location>
</feature>
<protein>
    <submittedName>
        <fullName evidence="6">Serine hydrolase</fullName>
    </submittedName>
</protein>
<comment type="subcellular location">
    <subcellularLocation>
        <location evidence="1">Membrane</location>
    </subcellularLocation>
</comment>
<dbReference type="RefSeq" id="WP_010745187.1">
    <property type="nucleotide sequence ID" value="NZ_BAAAXM010000043.1"/>
</dbReference>
<evidence type="ECO:0000256" key="3">
    <source>
        <dbReference type="SAM" id="Phobius"/>
    </source>
</evidence>
<feature type="transmembrane region" description="Helical" evidence="3">
    <location>
        <begin position="379"/>
        <end position="401"/>
    </location>
</feature>
<dbReference type="InterPro" id="IPR001466">
    <property type="entry name" value="Beta-lactam-related"/>
</dbReference>
<keyword evidence="4" id="KW-0732">Signal</keyword>
<dbReference type="GO" id="GO:0016787">
    <property type="term" value="F:hydrolase activity"/>
    <property type="evidence" value="ECO:0007669"/>
    <property type="project" value="UniProtKB-KW"/>
</dbReference>
<evidence type="ECO:0000256" key="2">
    <source>
        <dbReference type="ARBA" id="ARBA00023136"/>
    </source>
</evidence>
<reference evidence="6" key="1">
    <citation type="submission" date="2023-03" db="EMBL/GenBank/DDBJ databases">
        <authorList>
            <person name="Shen W."/>
            <person name="Cai J."/>
        </authorList>
    </citation>
    <scope>NUCLEOTIDE SEQUENCE</scope>
    <source>
        <strain evidence="6">B646-2</strain>
    </source>
</reference>
<dbReference type="Pfam" id="PF00144">
    <property type="entry name" value="Beta-lactamase"/>
    <property type="match status" value="1"/>
</dbReference>
<dbReference type="InterPro" id="IPR012338">
    <property type="entry name" value="Beta-lactam/transpept-like"/>
</dbReference>
<keyword evidence="6" id="KW-0378">Hydrolase</keyword>
<dbReference type="PANTHER" id="PTHR46825">
    <property type="entry name" value="D-ALANYL-D-ALANINE-CARBOXYPEPTIDASE/ENDOPEPTIDASE AMPH"/>
    <property type="match status" value="1"/>
</dbReference>
<dbReference type="InterPro" id="IPR050491">
    <property type="entry name" value="AmpC-like"/>
</dbReference>
<dbReference type="GO" id="GO:0016020">
    <property type="term" value="C:membrane"/>
    <property type="evidence" value="ECO:0007669"/>
    <property type="project" value="UniProtKB-SubCell"/>
</dbReference>
<proteinExistence type="predicted"/>
<feature type="transmembrane region" description="Helical" evidence="3">
    <location>
        <begin position="422"/>
        <end position="451"/>
    </location>
</feature>
<keyword evidence="3" id="KW-0812">Transmembrane</keyword>
<dbReference type="Proteomes" id="UP001249240">
    <property type="component" value="Unassembled WGS sequence"/>
</dbReference>
<dbReference type="GeneID" id="67041249"/>
<evidence type="ECO:0000259" key="5">
    <source>
        <dbReference type="Pfam" id="PF00144"/>
    </source>
</evidence>
<evidence type="ECO:0000256" key="1">
    <source>
        <dbReference type="ARBA" id="ARBA00004370"/>
    </source>
</evidence>
<dbReference type="EMBL" id="JARPXM010000006">
    <property type="protein sequence ID" value="MDT2538008.1"/>
    <property type="molecule type" value="Genomic_DNA"/>
</dbReference>
<dbReference type="AlphaFoldDB" id="A0AAW8SVD6"/>
<gene>
    <name evidence="6" type="ORF">P7D78_07720</name>
</gene>
<name>A0AAW8SVD6_9ENTE</name>
<comment type="caution">
    <text evidence="6">The sequence shown here is derived from an EMBL/GenBank/DDBJ whole genome shotgun (WGS) entry which is preliminary data.</text>
</comment>
<feature type="signal peptide" evidence="4">
    <location>
        <begin position="1"/>
        <end position="29"/>
    </location>
</feature>
<accession>A0AAW8SVD6</accession>
<keyword evidence="3" id="KW-1133">Transmembrane helix</keyword>
<evidence type="ECO:0000313" key="6">
    <source>
        <dbReference type="EMBL" id="MDT2538008.1"/>
    </source>
</evidence>
<evidence type="ECO:0000313" key="7">
    <source>
        <dbReference type="Proteomes" id="UP001249240"/>
    </source>
</evidence>
<keyword evidence="2 3" id="KW-0472">Membrane</keyword>
<sequence length="487" mass="53740">MKKLKSVMGLFTLLLVVFSATISSISASAATEQEEISSMIQEHVDKAKIPSVSTGMIRGDNVSFLSKGSQTADQNTLYTIGSTSKAFTALSILWLEDEGLLSLDDSVAKHLPWFKVKYDGKNVPDEDLSIANLVYQTSGFTNDESKFPTAKAEMTLEEYGHTFAGAELVSYPSDQYAYANANYVLLGLLIETITGKSYAEFTKEVIFEPLGLQSTSADPEKITKKDAIIQGSRLSFFMTHPYEVAIKPALIPTGYIISSTKDISRWLQIQLGTIEVEPQMKRLITKSHQPDKAHRVDEETRYAAGWFVVDDGTIQHSGGTPNYSTNFIIKPDANIGVCVLTNTNATVNTNMMAENIINIMDGDPISPYKPDIWVTMDKIFSIMTFVCVPLLIGTLVMIFRIKKQSCTGIRIKKVQKKRITKFIVLPVVLLILAIAMLIVFPITFSSGWLALSTWAPYSMYTGIGAFTVLSGLLIAAAYMVSIYPKNQ</sequence>
<dbReference type="Gene3D" id="3.40.710.10">
    <property type="entry name" value="DD-peptidase/beta-lactamase superfamily"/>
    <property type="match status" value="1"/>
</dbReference>
<dbReference type="SUPFAM" id="SSF56601">
    <property type="entry name" value="beta-lactamase/transpeptidase-like"/>
    <property type="match status" value="1"/>
</dbReference>
<evidence type="ECO:0000256" key="4">
    <source>
        <dbReference type="SAM" id="SignalP"/>
    </source>
</evidence>
<feature type="domain" description="Beta-lactamase-related" evidence="5">
    <location>
        <begin position="38"/>
        <end position="350"/>
    </location>
</feature>